<feature type="transmembrane region" description="Helical" evidence="1">
    <location>
        <begin position="158"/>
        <end position="182"/>
    </location>
</feature>
<keyword evidence="1" id="KW-1133">Transmembrane helix</keyword>
<comment type="caution">
    <text evidence="2">The sequence shown here is derived from an EMBL/GenBank/DDBJ whole genome shotgun (WGS) entry which is preliminary data.</text>
</comment>
<feature type="transmembrane region" description="Helical" evidence="1">
    <location>
        <begin position="113"/>
        <end position="137"/>
    </location>
</feature>
<proteinExistence type="predicted"/>
<organism evidence="2 3">
    <name type="scientific">Microbulbifer halophilus</name>
    <dbReference type="NCBI Taxonomy" id="453963"/>
    <lineage>
        <taxon>Bacteria</taxon>
        <taxon>Pseudomonadati</taxon>
        <taxon>Pseudomonadota</taxon>
        <taxon>Gammaproteobacteria</taxon>
        <taxon>Cellvibrionales</taxon>
        <taxon>Microbulbiferaceae</taxon>
        <taxon>Microbulbifer</taxon>
    </lineage>
</organism>
<name>A0ABW5EFQ5_9GAMM</name>
<sequence>MLFSILVTLQIFSGLVAGESSIRQTQEGRKSLETLSNAGLFFLRWRAYADYKEDLKALRNIFGVTALIFIALFYVISPAESDSFFNSLPGLFIVLWLVMQFGTDFRKSVKEQFSIAGLLILGPWLLLGMDALTNFQFQQLRHMAMPFNAFDIQKLETYQIALVLSLVGGLIGGIMAVFSIVVFSMVPLFFLFLMALLSVASRFALKVQPKTARNLALLYCFIIGPVLMALESKGVI</sequence>
<feature type="transmembrane region" description="Helical" evidence="1">
    <location>
        <begin position="212"/>
        <end position="230"/>
    </location>
</feature>
<evidence type="ECO:0000313" key="3">
    <source>
        <dbReference type="Proteomes" id="UP001597425"/>
    </source>
</evidence>
<keyword evidence="1" id="KW-0812">Transmembrane</keyword>
<gene>
    <name evidence="2" type="ORF">ACFSKX_18500</name>
</gene>
<keyword evidence="3" id="KW-1185">Reference proteome</keyword>
<keyword evidence="1" id="KW-0472">Membrane</keyword>
<evidence type="ECO:0000256" key="1">
    <source>
        <dbReference type="SAM" id="Phobius"/>
    </source>
</evidence>
<reference evidence="3" key="1">
    <citation type="journal article" date="2019" name="Int. J. Syst. Evol. Microbiol.">
        <title>The Global Catalogue of Microorganisms (GCM) 10K type strain sequencing project: providing services to taxonomists for standard genome sequencing and annotation.</title>
        <authorList>
            <consortium name="The Broad Institute Genomics Platform"/>
            <consortium name="The Broad Institute Genome Sequencing Center for Infectious Disease"/>
            <person name="Wu L."/>
            <person name="Ma J."/>
        </authorList>
    </citation>
    <scope>NUCLEOTIDE SEQUENCE [LARGE SCALE GENOMIC DNA]</scope>
    <source>
        <strain evidence="3">KCTC 12848</strain>
    </source>
</reference>
<feature type="transmembrane region" description="Helical" evidence="1">
    <location>
        <begin position="188"/>
        <end position="205"/>
    </location>
</feature>
<feature type="transmembrane region" description="Helical" evidence="1">
    <location>
        <begin position="83"/>
        <end position="101"/>
    </location>
</feature>
<dbReference type="Proteomes" id="UP001597425">
    <property type="component" value="Unassembled WGS sequence"/>
</dbReference>
<dbReference type="RefSeq" id="WP_265723210.1">
    <property type="nucleotide sequence ID" value="NZ_JAPIVK010000042.1"/>
</dbReference>
<accession>A0ABW5EFQ5</accession>
<evidence type="ECO:0000313" key="2">
    <source>
        <dbReference type="EMBL" id="MFD2312413.1"/>
    </source>
</evidence>
<feature type="transmembrane region" description="Helical" evidence="1">
    <location>
        <begin position="57"/>
        <end position="76"/>
    </location>
</feature>
<protein>
    <submittedName>
        <fullName evidence="2">Uncharacterized protein</fullName>
    </submittedName>
</protein>
<dbReference type="EMBL" id="JBHUJD010000041">
    <property type="protein sequence ID" value="MFD2312413.1"/>
    <property type="molecule type" value="Genomic_DNA"/>
</dbReference>